<reference evidence="3" key="1">
    <citation type="submission" date="2015-01" db="EMBL/GenBank/DDBJ databases">
        <authorList>
            <person name="Paterson Steve"/>
        </authorList>
    </citation>
    <scope>NUCLEOTIDE SEQUENCE [LARGE SCALE GENOMIC DNA]</scope>
    <source>
        <strain evidence="3">OBR1</strain>
    </source>
</reference>
<gene>
    <name evidence="2" type="ORF">BN1221_04775</name>
</gene>
<evidence type="ECO:0000313" key="3">
    <source>
        <dbReference type="Proteomes" id="UP000044377"/>
    </source>
</evidence>
<feature type="region of interest" description="Disordered" evidence="1">
    <location>
        <begin position="38"/>
        <end position="64"/>
    </location>
</feature>
<accession>A0A0G4K2A7</accession>
<name>A0A0G4K2A7_9GAMM</name>
<dbReference type="AlphaFoldDB" id="A0A0G4K2A7"/>
<protein>
    <submittedName>
        <fullName evidence="2">Uncharacterized protein</fullName>
    </submittedName>
</protein>
<dbReference type="EMBL" id="CGIG01000001">
    <property type="protein sequence ID" value="CPR21241.1"/>
    <property type="molecule type" value="Genomic_DNA"/>
</dbReference>
<keyword evidence="3" id="KW-1185">Reference proteome</keyword>
<organism evidence="2 3">
    <name type="scientific">Brenneria goodwinii</name>
    <dbReference type="NCBI Taxonomy" id="1109412"/>
    <lineage>
        <taxon>Bacteria</taxon>
        <taxon>Pseudomonadati</taxon>
        <taxon>Pseudomonadota</taxon>
        <taxon>Gammaproteobacteria</taxon>
        <taxon>Enterobacterales</taxon>
        <taxon>Pectobacteriaceae</taxon>
        <taxon>Brenneria</taxon>
    </lineage>
</organism>
<feature type="compositionally biased region" description="Basic residues" evidence="1">
    <location>
        <begin position="46"/>
        <end position="56"/>
    </location>
</feature>
<proteinExistence type="predicted"/>
<evidence type="ECO:0000256" key="1">
    <source>
        <dbReference type="SAM" id="MobiDB-lite"/>
    </source>
</evidence>
<dbReference type="STRING" id="1109412.BN1221_04775"/>
<evidence type="ECO:0000313" key="2">
    <source>
        <dbReference type="EMBL" id="CPR21241.1"/>
    </source>
</evidence>
<sequence>MESVPLKIMTRLECEQNHSKITFYIYFQLDKIIGSASFDGGQGGGRRNKMLLRQRKTPSGCDSL</sequence>
<dbReference type="Proteomes" id="UP000044377">
    <property type="component" value="Unassembled WGS sequence"/>
</dbReference>